<name>M7BF86_CHEMY</name>
<dbReference type="GO" id="GO:0031012">
    <property type="term" value="C:extracellular matrix"/>
    <property type="evidence" value="ECO:0007669"/>
    <property type="project" value="TreeGrafter"/>
</dbReference>
<dbReference type="Gene3D" id="3.40.50.720">
    <property type="entry name" value="NAD(P)-binding Rossmann-like Domain"/>
    <property type="match status" value="1"/>
</dbReference>
<dbReference type="GO" id="GO:0000166">
    <property type="term" value="F:nucleotide binding"/>
    <property type="evidence" value="ECO:0007669"/>
    <property type="project" value="InterPro"/>
</dbReference>
<protein>
    <recommendedName>
        <fullName evidence="8">Glucose-fructose oxidoreductase domain-containing protein 2</fullName>
    </recommendedName>
</protein>
<evidence type="ECO:0000256" key="5">
    <source>
        <dbReference type="ARBA" id="ARBA00022729"/>
    </source>
</evidence>
<evidence type="ECO:0000313" key="14">
    <source>
        <dbReference type="Proteomes" id="UP000031443"/>
    </source>
</evidence>
<feature type="domain" description="GFO/IDH/MocA-like oxidoreductase" evidence="12">
    <location>
        <begin position="346"/>
        <end position="476"/>
    </location>
</feature>
<dbReference type="PANTHER" id="PTHR43818:SF8">
    <property type="entry name" value="GLUCOSE-FRUCTOSE OXIDOREDUCTASE DOMAIN-CONTAINING PROTEIN 2"/>
    <property type="match status" value="1"/>
</dbReference>
<evidence type="ECO:0000256" key="9">
    <source>
        <dbReference type="SAM" id="MobiDB-lite"/>
    </source>
</evidence>
<organism evidence="13 14">
    <name type="scientific">Chelonia mydas</name>
    <name type="common">Green sea-turtle</name>
    <name type="synonym">Chelonia agassizi</name>
    <dbReference type="NCBI Taxonomy" id="8469"/>
    <lineage>
        <taxon>Eukaryota</taxon>
        <taxon>Metazoa</taxon>
        <taxon>Chordata</taxon>
        <taxon>Craniata</taxon>
        <taxon>Vertebrata</taxon>
        <taxon>Euteleostomi</taxon>
        <taxon>Archelosauria</taxon>
        <taxon>Testudinata</taxon>
        <taxon>Testudines</taxon>
        <taxon>Cryptodira</taxon>
        <taxon>Durocryptodira</taxon>
        <taxon>Americhelydia</taxon>
        <taxon>Chelonioidea</taxon>
        <taxon>Cheloniidae</taxon>
        <taxon>Chelonia</taxon>
    </lineage>
</organism>
<dbReference type="eggNOG" id="KOG2742">
    <property type="taxonomic scope" value="Eukaryota"/>
</dbReference>
<dbReference type="STRING" id="8469.M7BF86"/>
<dbReference type="SUPFAM" id="SSF55347">
    <property type="entry name" value="Glyceraldehyde-3-phosphate dehydrogenase-like, C-terminal domain"/>
    <property type="match status" value="1"/>
</dbReference>
<evidence type="ECO:0000313" key="13">
    <source>
        <dbReference type="EMBL" id="EMP26882.1"/>
    </source>
</evidence>
<keyword evidence="4" id="KW-0272">Extracellular matrix</keyword>
<gene>
    <name evidence="13" type="ORF">UY3_16042</name>
</gene>
<evidence type="ECO:0000256" key="1">
    <source>
        <dbReference type="ARBA" id="ARBA00004498"/>
    </source>
</evidence>
<dbReference type="InterPro" id="IPR044822">
    <property type="entry name" value="Myb_DNA-bind_4"/>
</dbReference>
<feature type="compositionally biased region" description="Acidic residues" evidence="9">
    <location>
        <begin position="209"/>
        <end position="229"/>
    </location>
</feature>
<dbReference type="Gene3D" id="1.10.10.60">
    <property type="entry name" value="Homeodomain-like"/>
    <property type="match status" value="1"/>
</dbReference>
<dbReference type="AlphaFoldDB" id="M7BF86"/>
<keyword evidence="6" id="KW-0560">Oxidoreductase</keyword>
<feature type="domain" description="Myb/SANT-like DNA-binding" evidence="11">
    <location>
        <begin position="92"/>
        <end position="181"/>
    </location>
</feature>
<evidence type="ECO:0000259" key="12">
    <source>
        <dbReference type="Pfam" id="PF22725"/>
    </source>
</evidence>
<evidence type="ECO:0000259" key="11">
    <source>
        <dbReference type="Pfam" id="PF13837"/>
    </source>
</evidence>
<dbReference type="Gene3D" id="3.30.360.10">
    <property type="entry name" value="Dihydrodipicolinate Reductase, domain 2"/>
    <property type="match status" value="1"/>
</dbReference>
<dbReference type="InterPro" id="IPR050463">
    <property type="entry name" value="Gfo/Idh/MocA_oxidrdct_glycsds"/>
</dbReference>
<evidence type="ECO:0000256" key="2">
    <source>
        <dbReference type="ARBA" id="ARBA00010928"/>
    </source>
</evidence>
<dbReference type="InterPro" id="IPR055170">
    <property type="entry name" value="GFO_IDH_MocA-like_dom"/>
</dbReference>
<dbReference type="PANTHER" id="PTHR43818">
    <property type="entry name" value="BCDNA.GH03377"/>
    <property type="match status" value="1"/>
</dbReference>
<comment type="function">
    <text evidence="7">Promotes matrix assembly.</text>
</comment>
<dbReference type="FunFam" id="3.30.360.10:FF:000025">
    <property type="entry name" value="Glucose-fructose oxidoreductase domain-containing protein 2"/>
    <property type="match status" value="1"/>
</dbReference>
<dbReference type="EMBL" id="KB575444">
    <property type="protein sequence ID" value="EMP26882.1"/>
    <property type="molecule type" value="Genomic_DNA"/>
</dbReference>
<evidence type="ECO:0000256" key="6">
    <source>
        <dbReference type="ARBA" id="ARBA00023002"/>
    </source>
</evidence>
<dbReference type="Proteomes" id="UP000031443">
    <property type="component" value="Unassembled WGS sequence"/>
</dbReference>
<dbReference type="Pfam" id="PF22725">
    <property type="entry name" value="GFO_IDH_MocA_C3"/>
    <property type="match status" value="1"/>
</dbReference>
<evidence type="ECO:0000259" key="10">
    <source>
        <dbReference type="Pfam" id="PF01408"/>
    </source>
</evidence>
<evidence type="ECO:0000256" key="4">
    <source>
        <dbReference type="ARBA" id="ARBA00022530"/>
    </source>
</evidence>
<dbReference type="SUPFAM" id="SSF51735">
    <property type="entry name" value="NAD(P)-binding Rossmann-fold domains"/>
    <property type="match status" value="1"/>
</dbReference>
<dbReference type="Pfam" id="PF13837">
    <property type="entry name" value="Myb_DNA-bind_4"/>
    <property type="match status" value="1"/>
</dbReference>
<evidence type="ECO:0000256" key="7">
    <source>
        <dbReference type="ARBA" id="ARBA00037474"/>
    </source>
</evidence>
<keyword evidence="3" id="KW-0964">Secreted</keyword>
<sequence>MLPGVGVFGTGSTARVLVPLLRAEGFSIEALWGKTEEEAKRLAEEMNIEFYTSQTDDVLLHQDVDLVCINIPPPLTRQIAVKALGDPPALSNAELLDLISIWGEEAVQSQLRSSQLCSSHRNYTYGQISRCMTERDHDQDTLQCRVKVKALRNAYHKAWEANRRSSAAPTSCRFYKELDAIFGGNPTSAAKATLDNSVACVPVKSGPSQEEEILDEDAEEEREPEAEDNSEVRDSCSQELFSNLEKASQSQLLELGEAQTREEALSSPADSQYTLHSTPVPLQFSPAEVQYLLHCTPEDKAACIGKNVICEKSATSVDAFRMVTAARYYPKLMSIVGNVLRFLPAFVKMKQLIEEHYIGNVMICDVRVYWGSLLNHKYNWICDELMGGGGLHTMGTYIIDLLTHLTSRKAEKVHGLLKTFVKQNAAISGIRHVTSDDFCFFQMLMTGGVCSTVTLNFNMPGSFVHEVMIVGSTGRLIARGTDLYGQKNTALQEELLLTDSLTINTGLLDKGFKDIPLLYLKGMVYMVQALRLSFQDQEDRRTWDHKPVSMAASFEDGLYMQSVVDAIKKSSRSGEWEAVEVMTEEPDANQNLCEALQRNNL</sequence>
<evidence type="ECO:0000256" key="8">
    <source>
        <dbReference type="ARBA" id="ARBA00040293"/>
    </source>
</evidence>
<dbReference type="GO" id="GO:0016491">
    <property type="term" value="F:oxidoreductase activity"/>
    <property type="evidence" value="ECO:0007669"/>
    <property type="project" value="UniProtKB-KW"/>
</dbReference>
<keyword evidence="5" id="KW-0732">Signal</keyword>
<dbReference type="Pfam" id="PF01408">
    <property type="entry name" value="GFO_IDH_MocA"/>
    <property type="match status" value="1"/>
</dbReference>
<dbReference type="InterPro" id="IPR000683">
    <property type="entry name" value="Gfo/Idh/MocA-like_OxRdtase_N"/>
</dbReference>
<proteinExistence type="inferred from homology"/>
<dbReference type="InterPro" id="IPR036291">
    <property type="entry name" value="NAD(P)-bd_dom_sf"/>
</dbReference>
<accession>M7BF86</accession>
<comment type="subcellular location">
    <subcellularLocation>
        <location evidence="1">Secreted</location>
        <location evidence="1">Extracellular space</location>
        <location evidence="1">Extracellular matrix</location>
    </subcellularLocation>
</comment>
<keyword evidence="14" id="KW-1185">Reference proteome</keyword>
<feature type="domain" description="Gfo/Idh/MocA-like oxidoreductase N-terminal" evidence="10">
    <location>
        <begin position="5"/>
        <end position="84"/>
    </location>
</feature>
<feature type="region of interest" description="Disordered" evidence="9">
    <location>
        <begin position="202"/>
        <end position="234"/>
    </location>
</feature>
<dbReference type="GO" id="GO:0030198">
    <property type="term" value="P:extracellular matrix organization"/>
    <property type="evidence" value="ECO:0007669"/>
    <property type="project" value="TreeGrafter"/>
</dbReference>
<comment type="similarity">
    <text evidence="2">Belongs to the Gfo/Idh/MocA family.</text>
</comment>
<evidence type="ECO:0000256" key="3">
    <source>
        <dbReference type="ARBA" id="ARBA00022525"/>
    </source>
</evidence>
<reference evidence="14" key="1">
    <citation type="journal article" date="2013" name="Nat. Genet.">
        <title>The draft genomes of soft-shell turtle and green sea turtle yield insights into the development and evolution of the turtle-specific body plan.</title>
        <authorList>
            <person name="Wang Z."/>
            <person name="Pascual-Anaya J."/>
            <person name="Zadissa A."/>
            <person name="Li W."/>
            <person name="Niimura Y."/>
            <person name="Huang Z."/>
            <person name="Li C."/>
            <person name="White S."/>
            <person name="Xiong Z."/>
            <person name="Fang D."/>
            <person name="Wang B."/>
            <person name="Ming Y."/>
            <person name="Chen Y."/>
            <person name="Zheng Y."/>
            <person name="Kuraku S."/>
            <person name="Pignatelli M."/>
            <person name="Herrero J."/>
            <person name="Beal K."/>
            <person name="Nozawa M."/>
            <person name="Li Q."/>
            <person name="Wang J."/>
            <person name="Zhang H."/>
            <person name="Yu L."/>
            <person name="Shigenobu S."/>
            <person name="Wang J."/>
            <person name="Liu J."/>
            <person name="Flicek P."/>
            <person name="Searle S."/>
            <person name="Wang J."/>
            <person name="Kuratani S."/>
            <person name="Yin Y."/>
            <person name="Aken B."/>
            <person name="Zhang G."/>
            <person name="Irie N."/>
        </authorList>
    </citation>
    <scope>NUCLEOTIDE SEQUENCE [LARGE SCALE GENOMIC DNA]</scope>
</reference>